<dbReference type="EMBL" id="LJZR01000015">
    <property type="protein sequence ID" value="KPQ34950.1"/>
    <property type="molecule type" value="Genomic_DNA"/>
</dbReference>
<feature type="transmembrane region" description="Helical" evidence="1">
    <location>
        <begin position="31"/>
        <end position="55"/>
    </location>
</feature>
<evidence type="ECO:0000313" key="2">
    <source>
        <dbReference type="EMBL" id="KPQ34950.1"/>
    </source>
</evidence>
<evidence type="ECO:0000313" key="3">
    <source>
        <dbReference type="Proteomes" id="UP000050465"/>
    </source>
</evidence>
<proteinExistence type="predicted"/>
<feature type="transmembrane region" description="Helical" evidence="1">
    <location>
        <begin position="130"/>
        <end position="151"/>
    </location>
</feature>
<reference evidence="2 3" key="1">
    <citation type="submission" date="2015-09" db="EMBL/GenBank/DDBJ databases">
        <title>Identification and resolution of microdiversity through metagenomic sequencing of parallel consortia.</title>
        <authorList>
            <person name="Nelson W.C."/>
            <person name="Romine M.F."/>
            <person name="Lindemann S.R."/>
        </authorList>
    </citation>
    <scope>NUCLEOTIDE SEQUENCE [LARGE SCALE GENOMIC DNA]</scope>
    <source>
        <strain evidence="2">Ana</strain>
    </source>
</reference>
<dbReference type="PATRIC" id="fig|1666911.3.peg.4614"/>
<keyword evidence="1" id="KW-1133">Transmembrane helix</keyword>
<feature type="transmembrane region" description="Helical" evidence="1">
    <location>
        <begin position="67"/>
        <end position="87"/>
    </location>
</feature>
<sequence>MNHFSVLITLLRDRKTFLEDVRNSVKLETKIASLLISSSFFFAVYGAIIGAYGGGLQIISSAIKLPALYLLTLIICIPTLYFFDILFGSKLDFKQYVTLALTAVSVISVLLFSFAPVVLFFLISVKGYDFFLLLNVLIMAITGGVGIKLFYKGMRDMVSGPEAPEKDMRKKLLQGWVFLYALVGSQLGWTLRPFFGAEGQAFQIFRPEISGNFYAKVLESVATMLGF</sequence>
<feature type="transmembrane region" description="Helical" evidence="1">
    <location>
        <begin position="99"/>
        <end position="124"/>
    </location>
</feature>
<comment type="caution">
    <text evidence="2">The sequence shown here is derived from an EMBL/GenBank/DDBJ whole genome shotgun (WGS) entry which is preliminary data.</text>
</comment>
<gene>
    <name evidence="2" type="ORF">HLUCCA11_12330</name>
</gene>
<evidence type="ECO:0000256" key="1">
    <source>
        <dbReference type="SAM" id="Phobius"/>
    </source>
</evidence>
<protein>
    <submittedName>
        <fullName evidence="2">Mlo family</fullName>
    </submittedName>
</protein>
<feature type="transmembrane region" description="Helical" evidence="1">
    <location>
        <begin position="172"/>
        <end position="189"/>
    </location>
</feature>
<keyword evidence="1" id="KW-0472">Membrane</keyword>
<dbReference type="Proteomes" id="UP000050465">
    <property type="component" value="Unassembled WGS sequence"/>
</dbReference>
<keyword evidence="1" id="KW-0812">Transmembrane</keyword>
<organism evidence="2 3">
    <name type="scientific">Phormidesmis priestleyi Ana</name>
    <dbReference type="NCBI Taxonomy" id="1666911"/>
    <lineage>
        <taxon>Bacteria</taxon>
        <taxon>Bacillati</taxon>
        <taxon>Cyanobacteriota</taxon>
        <taxon>Cyanophyceae</taxon>
        <taxon>Leptolyngbyales</taxon>
        <taxon>Leptolyngbyaceae</taxon>
        <taxon>Phormidesmis</taxon>
    </lineage>
</organism>
<dbReference type="AlphaFoldDB" id="A0A0P7YXJ3"/>
<accession>A0A0P7YXJ3</accession>
<name>A0A0P7YXJ3_9CYAN</name>
<dbReference type="STRING" id="1666911.HLUCCA11_12330"/>